<comment type="catalytic activity">
    <reaction evidence="13">
        <text>L-leucine + 2-oxoglutarate = 4-methyl-2-oxopentanoate + L-glutamate</text>
        <dbReference type="Rhea" id="RHEA:18321"/>
        <dbReference type="ChEBI" id="CHEBI:16810"/>
        <dbReference type="ChEBI" id="CHEBI:17865"/>
        <dbReference type="ChEBI" id="CHEBI:29985"/>
        <dbReference type="ChEBI" id="CHEBI:57427"/>
        <dbReference type="EC" id="2.6.1.42"/>
    </reaction>
</comment>
<evidence type="ECO:0000256" key="3">
    <source>
        <dbReference type="ARBA" id="ARBA00004931"/>
    </source>
</evidence>
<dbReference type="InterPro" id="IPR050571">
    <property type="entry name" value="Class-IV_PLP-Dep_Aminotrnsfr"/>
</dbReference>
<dbReference type="Gene3D" id="3.30.470.10">
    <property type="match status" value="1"/>
</dbReference>
<dbReference type="CDD" id="cd00449">
    <property type="entry name" value="PLPDE_IV"/>
    <property type="match status" value="1"/>
</dbReference>
<dbReference type="PROSITE" id="PS00770">
    <property type="entry name" value="AA_TRANSFER_CLASS_4"/>
    <property type="match status" value="1"/>
</dbReference>
<dbReference type="InterPro" id="IPR043131">
    <property type="entry name" value="BCAT-like_N"/>
</dbReference>
<comment type="cofactor">
    <cofactor evidence="1 16">
        <name>pyridoxal 5'-phosphate</name>
        <dbReference type="ChEBI" id="CHEBI:597326"/>
    </cofactor>
</comment>
<evidence type="ECO:0000256" key="12">
    <source>
        <dbReference type="ARBA" id="ARBA00048798"/>
    </source>
</evidence>
<dbReference type="PANTHER" id="PTHR42743:SF11">
    <property type="entry name" value="AMINODEOXYCHORISMATE LYASE"/>
    <property type="match status" value="1"/>
</dbReference>
<evidence type="ECO:0000256" key="6">
    <source>
        <dbReference type="ARBA" id="ARBA00011738"/>
    </source>
</evidence>
<comment type="subunit">
    <text evidence="6">Homodimer.</text>
</comment>
<dbReference type="InterPro" id="IPR018300">
    <property type="entry name" value="Aminotrans_IV_CS"/>
</dbReference>
<keyword evidence="17" id="KW-0032">Aminotransferase</keyword>
<evidence type="ECO:0000256" key="9">
    <source>
        <dbReference type="ARBA" id="ARBA00023239"/>
    </source>
</evidence>
<dbReference type="PATRIC" id="fig|380242.3.peg.683"/>
<evidence type="ECO:0000256" key="8">
    <source>
        <dbReference type="ARBA" id="ARBA00022909"/>
    </source>
</evidence>
<comment type="pathway">
    <text evidence="2">Amino-acid biosynthesis; L-isoleucine biosynthesis; L-isoleucine from 2-oxobutanoate: step 4/4.</text>
</comment>
<keyword evidence="17" id="KW-0808">Transferase</keyword>
<organism evidence="17 18">
    <name type="scientific">Candidatus Brocadia fulgida</name>
    <dbReference type="NCBI Taxonomy" id="380242"/>
    <lineage>
        <taxon>Bacteria</taxon>
        <taxon>Pseudomonadati</taxon>
        <taxon>Planctomycetota</taxon>
        <taxon>Candidatus Brocadiia</taxon>
        <taxon>Candidatus Brocadiales</taxon>
        <taxon>Candidatus Brocadiaceae</taxon>
        <taxon>Candidatus Brocadia</taxon>
    </lineage>
</organism>
<evidence type="ECO:0000256" key="7">
    <source>
        <dbReference type="ARBA" id="ARBA00022898"/>
    </source>
</evidence>
<keyword evidence="7 16" id="KW-0663">Pyridoxal phosphate</keyword>
<comment type="pathway">
    <text evidence="10">Cofactor biosynthesis; tetrahydrofolate biosynthesis; 4-aminobenzoate from chorismate: step 2/2.</text>
</comment>
<comment type="catalytic activity">
    <reaction evidence="12">
        <text>L-isoleucine + 2-oxoglutarate = (S)-3-methyl-2-oxopentanoate + L-glutamate</text>
        <dbReference type="Rhea" id="RHEA:24801"/>
        <dbReference type="ChEBI" id="CHEBI:16810"/>
        <dbReference type="ChEBI" id="CHEBI:29985"/>
        <dbReference type="ChEBI" id="CHEBI:35146"/>
        <dbReference type="ChEBI" id="CHEBI:58045"/>
        <dbReference type="EC" id="2.6.1.42"/>
    </reaction>
</comment>
<dbReference type="GO" id="GO:0046656">
    <property type="term" value="P:folic acid biosynthetic process"/>
    <property type="evidence" value="ECO:0007669"/>
    <property type="project" value="UniProtKB-KW"/>
</dbReference>
<dbReference type="PANTHER" id="PTHR42743">
    <property type="entry name" value="AMINO-ACID AMINOTRANSFERASE"/>
    <property type="match status" value="1"/>
</dbReference>
<evidence type="ECO:0000256" key="11">
    <source>
        <dbReference type="ARBA" id="ARBA00048212"/>
    </source>
</evidence>
<keyword evidence="18" id="KW-1185">Reference proteome</keyword>
<accession>A0A0M2UXZ9</accession>
<evidence type="ECO:0000256" key="16">
    <source>
        <dbReference type="RuleBase" id="RU004516"/>
    </source>
</evidence>
<reference evidence="17 18" key="1">
    <citation type="journal article" date="2013" name="BMC Microbiol.">
        <title>Identification of the type II cytochrome c maturation pathway in anammox bacteria by comparative genomics.</title>
        <authorList>
            <person name="Ferousi C."/>
            <person name="Speth D.R."/>
            <person name="Reimann J."/>
            <person name="Op den Camp H.J."/>
            <person name="Allen J.W."/>
            <person name="Keltjens J.T."/>
            <person name="Jetten M.S."/>
        </authorList>
    </citation>
    <scope>NUCLEOTIDE SEQUENCE [LARGE SCALE GENOMIC DNA]</scope>
    <source>
        <strain evidence="17">RU1</strain>
    </source>
</reference>
<protein>
    <submittedName>
        <fullName evidence="17">Branched-chain amino acid aminotransferase</fullName>
    </submittedName>
</protein>
<comment type="similarity">
    <text evidence="5 15">Belongs to the class-IV pyridoxal-phosphate-dependent aminotransferase family.</text>
</comment>
<dbReference type="GO" id="GO:0004084">
    <property type="term" value="F:branched-chain-amino-acid transaminase activity"/>
    <property type="evidence" value="ECO:0007669"/>
    <property type="project" value="UniProtKB-EC"/>
</dbReference>
<dbReference type="AlphaFoldDB" id="A0A0M2UXZ9"/>
<proteinExistence type="inferred from homology"/>
<comment type="caution">
    <text evidence="17">The sequence shown here is derived from an EMBL/GenBank/DDBJ whole genome shotgun (WGS) entry which is preliminary data.</text>
</comment>
<dbReference type="GO" id="GO:0008652">
    <property type="term" value="P:amino acid biosynthetic process"/>
    <property type="evidence" value="ECO:0007669"/>
    <property type="project" value="UniProtKB-ARBA"/>
</dbReference>
<dbReference type="InterPro" id="IPR043132">
    <property type="entry name" value="BCAT-like_C"/>
</dbReference>
<evidence type="ECO:0000256" key="15">
    <source>
        <dbReference type="RuleBase" id="RU004106"/>
    </source>
</evidence>
<comment type="catalytic activity">
    <reaction evidence="11">
        <text>L-valine + 2-oxoglutarate = 3-methyl-2-oxobutanoate + L-glutamate</text>
        <dbReference type="Rhea" id="RHEA:24813"/>
        <dbReference type="ChEBI" id="CHEBI:11851"/>
        <dbReference type="ChEBI" id="CHEBI:16810"/>
        <dbReference type="ChEBI" id="CHEBI:29985"/>
        <dbReference type="ChEBI" id="CHEBI:57762"/>
        <dbReference type="EC" id="2.6.1.42"/>
    </reaction>
</comment>
<gene>
    <name evidence="17" type="ORF">BROFUL_00544</name>
</gene>
<dbReference type="GO" id="GO:0005829">
    <property type="term" value="C:cytosol"/>
    <property type="evidence" value="ECO:0007669"/>
    <property type="project" value="TreeGrafter"/>
</dbReference>
<dbReference type="NCBIfam" id="TIGR03461">
    <property type="entry name" value="pabC_Proteo"/>
    <property type="match status" value="1"/>
</dbReference>
<dbReference type="GO" id="GO:0008696">
    <property type="term" value="F:4-amino-4-deoxychorismate lyase activity"/>
    <property type="evidence" value="ECO:0007669"/>
    <property type="project" value="UniProtKB-EC"/>
</dbReference>
<comment type="pathway">
    <text evidence="3">Amino-acid biosynthesis; L-valine biosynthesis; L-valine from pyruvate: step 4/4.</text>
</comment>
<evidence type="ECO:0000256" key="14">
    <source>
        <dbReference type="ARBA" id="ARBA00049529"/>
    </source>
</evidence>
<evidence type="ECO:0000313" key="18">
    <source>
        <dbReference type="Proteomes" id="UP000034954"/>
    </source>
</evidence>
<evidence type="ECO:0000256" key="13">
    <source>
        <dbReference type="ARBA" id="ARBA00049229"/>
    </source>
</evidence>
<comment type="catalytic activity">
    <reaction evidence="14">
        <text>4-amino-4-deoxychorismate = 4-aminobenzoate + pyruvate + H(+)</text>
        <dbReference type="Rhea" id="RHEA:16201"/>
        <dbReference type="ChEBI" id="CHEBI:15361"/>
        <dbReference type="ChEBI" id="CHEBI:15378"/>
        <dbReference type="ChEBI" id="CHEBI:17836"/>
        <dbReference type="ChEBI" id="CHEBI:58406"/>
        <dbReference type="EC" id="4.1.3.38"/>
    </reaction>
</comment>
<sequence length="283" mass="31701">MSSVIFLNNAFIEETAGKLQVLDRGFLYGDGLFETLRVYDRKPFRLDAHFTRLVNSARYFDIPFRYTAQNLQQIIEELLTRNGLQNAYVRMTLSRGFGMNGLITAGICQPTFLIHTKPLTAYPASLYKTGVSLVISSVRRSTTCPIAKHKTLSYLTNYLIKKEAVDQGAHDALIMNTENHITECAVSNVFIVERNAVITPSLKANLLPGVTRGVIMELCKENGVPVTEELFGLERVLAADEVFLTNSLMEVMPVSKINEHPIGKLVPDVITSLFHDKYQALTR</sequence>
<evidence type="ECO:0000256" key="5">
    <source>
        <dbReference type="ARBA" id="ARBA00009320"/>
    </source>
</evidence>
<name>A0A0M2UXZ9_9BACT</name>
<dbReference type="InterPro" id="IPR036038">
    <property type="entry name" value="Aminotransferase-like"/>
</dbReference>
<evidence type="ECO:0000313" key="17">
    <source>
        <dbReference type="EMBL" id="KKO20732.1"/>
    </source>
</evidence>
<evidence type="ECO:0000256" key="1">
    <source>
        <dbReference type="ARBA" id="ARBA00001933"/>
    </source>
</evidence>
<dbReference type="EMBL" id="LAQJ01000076">
    <property type="protein sequence ID" value="KKO20732.1"/>
    <property type="molecule type" value="Genomic_DNA"/>
</dbReference>
<evidence type="ECO:0000256" key="2">
    <source>
        <dbReference type="ARBA" id="ARBA00004824"/>
    </source>
</evidence>
<evidence type="ECO:0000256" key="10">
    <source>
        <dbReference type="ARBA" id="ARBA00035633"/>
    </source>
</evidence>
<comment type="pathway">
    <text evidence="4">Amino-acid biosynthesis; L-leucine biosynthesis; L-leucine from 3-methyl-2-oxobutanoate: step 4/4.</text>
</comment>
<dbReference type="InterPro" id="IPR001544">
    <property type="entry name" value="Aminotrans_IV"/>
</dbReference>
<dbReference type="InterPro" id="IPR017824">
    <property type="entry name" value="Aminodeoxychorismate_lyase_IV"/>
</dbReference>
<dbReference type="Proteomes" id="UP000034954">
    <property type="component" value="Unassembled WGS sequence"/>
</dbReference>
<keyword evidence="9" id="KW-0456">Lyase</keyword>
<dbReference type="FunFam" id="3.20.10.10:FF:000002">
    <property type="entry name" value="D-alanine aminotransferase"/>
    <property type="match status" value="1"/>
</dbReference>
<dbReference type="Pfam" id="PF01063">
    <property type="entry name" value="Aminotran_4"/>
    <property type="match status" value="1"/>
</dbReference>
<dbReference type="GO" id="GO:0030170">
    <property type="term" value="F:pyridoxal phosphate binding"/>
    <property type="evidence" value="ECO:0007669"/>
    <property type="project" value="InterPro"/>
</dbReference>
<dbReference type="Gene3D" id="3.20.10.10">
    <property type="entry name" value="D-amino Acid Aminotransferase, subunit A, domain 2"/>
    <property type="match status" value="1"/>
</dbReference>
<dbReference type="SUPFAM" id="SSF56752">
    <property type="entry name" value="D-aminoacid aminotransferase-like PLP-dependent enzymes"/>
    <property type="match status" value="1"/>
</dbReference>
<keyword evidence="8" id="KW-0289">Folate biosynthesis</keyword>
<evidence type="ECO:0000256" key="4">
    <source>
        <dbReference type="ARBA" id="ARBA00005072"/>
    </source>
</evidence>